<reference evidence="1 2" key="1">
    <citation type="journal article" date="2024" name="Commun. Biol.">
        <title>Comparative genomic analysis of thermophilic fungi reveals convergent evolutionary adaptations and gene losses.</title>
        <authorList>
            <person name="Steindorff A.S."/>
            <person name="Aguilar-Pontes M.V."/>
            <person name="Robinson A.J."/>
            <person name="Andreopoulos B."/>
            <person name="LaButti K."/>
            <person name="Kuo A."/>
            <person name="Mondo S."/>
            <person name="Riley R."/>
            <person name="Otillar R."/>
            <person name="Haridas S."/>
            <person name="Lipzen A."/>
            <person name="Grimwood J."/>
            <person name="Schmutz J."/>
            <person name="Clum A."/>
            <person name="Reid I.D."/>
            <person name="Moisan M.C."/>
            <person name="Butler G."/>
            <person name="Nguyen T.T.M."/>
            <person name="Dewar K."/>
            <person name="Conant G."/>
            <person name="Drula E."/>
            <person name="Henrissat B."/>
            <person name="Hansel C."/>
            <person name="Singer S."/>
            <person name="Hutchinson M.I."/>
            <person name="de Vries R.P."/>
            <person name="Natvig D.O."/>
            <person name="Powell A.J."/>
            <person name="Tsang A."/>
            <person name="Grigoriev I.V."/>
        </authorList>
    </citation>
    <scope>NUCLEOTIDE SEQUENCE [LARGE SCALE GENOMIC DNA]</scope>
    <source>
        <strain evidence="1 2">CBS 494.80</strain>
    </source>
</reference>
<proteinExistence type="predicted"/>
<gene>
    <name evidence="1" type="ORF">VTL71DRAFT_9224</name>
</gene>
<accession>A0ABR4BSF2</accession>
<dbReference type="Gene3D" id="1.10.510.10">
    <property type="entry name" value="Transferase(Phosphotransferase) domain 1"/>
    <property type="match status" value="1"/>
</dbReference>
<evidence type="ECO:0000313" key="2">
    <source>
        <dbReference type="Proteomes" id="UP001595075"/>
    </source>
</evidence>
<dbReference type="InterPro" id="IPR011009">
    <property type="entry name" value="Kinase-like_dom_sf"/>
</dbReference>
<comment type="caution">
    <text evidence="1">The sequence shown here is derived from an EMBL/GenBank/DDBJ whole genome shotgun (WGS) entry which is preliminary data.</text>
</comment>
<name>A0ABR4BSF2_9HELO</name>
<sequence length="743" mass="83091">MSAFDVQEAASFREALTKRLTHRGNHYCFVRVLLLYWQVNAEQDEAYRKEGRLLGDLFDKTFKYDVQEFPIPLENSHLALRNRIDKEVLVASDAASKGNAKALLIVHYGGHGDGDFRQQRSIWASSAVASQGEPMVEWFRIQQNLEDSPADVLLLLDCCFSGTAGRAIGQASRIEVLTASSKTELTPAPGPSSFTSGLIAALSTTVATKGQAVVSEVHRQLLHSSASLRATSVNVVIRPGHPDRSICLRPLDVDDKIVPSIPQGPSFRLLVHTGNLNVCRLEEIVGWLNTDIPADFSLEVEGIVKETRSLKFLVATDKIDDQPLGRVLDLESTQDITASWNKLSRLIDGYVEQHQNPVSRTRRNLKAVETEAHEFLRILDTHNKTLIRQVERGILQSTYVDSDKDDLDSIINMTQLEDLGISNKLRLRQTIKHPQEGSQIADDLKTEVLHGAAVHDATKWTEAKIYGPYMNPIDIPLVEERISFISNLLAAPKSSAFRSLRCSGCHHDEFGTQFVLEFDIPVEFVYKSGGFKVVSLHQVIVDRKLTRPTLGERFNFAAAIARAVEQWHSIGWLHQTINSHNVLFFLPDEEDPAIVDYSRPFLQGLDFARPKLGPSIGRYVDDPDFNVYRHEERQGPSRHGHTQLHDIYSLGVVLLEIGLWESACSTAKLKARHPLEISQMVQNLKAAAATRVAHYAGKEFQEAVCACLTSEFGVERDDSAHSQLAKAFEVMVLNKLELLQMIH</sequence>
<evidence type="ECO:0008006" key="3">
    <source>
        <dbReference type="Google" id="ProtNLM"/>
    </source>
</evidence>
<dbReference type="SUPFAM" id="SSF56112">
    <property type="entry name" value="Protein kinase-like (PK-like)"/>
    <property type="match status" value="1"/>
</dbReference>
<dbReference type="Proteomes" id="UP001595075">
    <property type="component" value="Unassembled WGS sequence"/>
</dbReference>
<dbReference type="EMBL" id="JAZHXI010000021">
    <property type="protein sequence ID" value="KAL2060583.1"/>
    <property type="molecule type" value="Genomic_DNA"/>
</dbReference>
<keyword evidence="2" id="KW-1185">Reference proteome</keyword>
<protein>
    <recommendedName>
        <fullName evidence="3">Protein kinase domain-containing protein</fullName>
    </recommendedName>
</protein>
<dbReference type="PANTHER" id="PTHR37542">
    <property type="entry name" value="HELO DOMAIN-CONTAINING PROTEIN-RELATED"/>
    <property type="match status" value="1"/>
</dbReference>
<dbReference type="PANTHER" id="PTHR37542:SF3">
    <property type="entry name" value="PRION-INHIBITION AND PROPAGATION HELO DOMAIN-CONTAINING PROTEIN"/>
    <property type="match status" value="1"/>
</dbReference>
<evidence type="ECO:0000313" key="1">
    <source>
        <dbReference type="EMBL" id="KAL2060583.1"/>
    </source>
</evidence>
<organism evidence="1 2">
    <name type="scientific">Oculimacula yallundae</name>
    <dbReference type="NCBI Taxonomy" id="86028"/>
    <lineage>
        <taxon>Eukaryota</taxon>
        <taxon>Fungi</taxon>
        <taxon>Dikarya</taxon>
        <taxon>Ascomycota</taxon>
        <taxon>Pezizomycotina</taxon>
        <taxon>Leotiomycetes</taxon>
        <taxon>Helotiales</taxon>
        <taxon>Ploettnerulaceae</taxon>
        <taxon>Oculimacula</taxon>
    </lineage>
</organism>